<dbReference type="AlphaFoldDB" id="A0A448TRV9"/>
<feature type="domain" description="HTH deoR-type" evidence="3">
    <location>
        <begin position="6"/>
        <end position="72"/>
    </location>
</feature>
<keyword evidence="5" id="KW-1185">Reference proteome</keyword>
<sequence>MKNQKLAQRISDILFRLTQEEKLNVEELAEEFGVSSRTIERDFKERLNFFHWEECKNGFYKLDVKKSGFLTQEDIKRFANFASISNLLPEIDKQFFEEILTQSIFVKGLNYENIQHLSQEFKLINQAIKTHQNITFFYQKNTAQAGSYYKVSPYSLVNKNGIWYLIGIDNNQNKEKTFCFTKMNKLSLCNESFTPNLQLLDHIKNNDSISIGNQLPEIVVQVSPFAAPYFTRRNLLPNQEIVHQLEDGGLILTCKEVNELEVIPLVKYWIPHLTIISPKFLQERMENQLRDYLRYDEKN</sequence>
<dbReference type="GO" id="GO:0003700">
    <property type="term" value="F:DNA-binding transcription factor activity"/>
    <property type="evidence" value="ECO:0007669"/>
    <property type="project" value="InterPro"/>
</dbReference>
<dbReference type="PROSITE" id="PS51000">
    <property type="entry name" value="HTH_DEOR_2"/>
    <property type="match status" value="1"/>
</dbReference>
<keyword evidence="2" id="KW-0804">Transcription</keyword>
<dbReference type="KEGG" id="adp:NCTC12871_00124"/>
<evidence type="ECO:0000313" key="4">
    <source>
        <dbReference type="EMBL" id="VEJ08719.1"/>
    </source>
</evidence>
<proteinExistence type="predicted"/>
<evidence type="ECO:0000259" key="3">
    <source>
        <dbReference type="PROSITE" id="PS51000"/>
    </source>
</evidence>
<dbReference type="Pfam" id="PF25583">
    <property type="entry name" value="WCX"/>
    <property type="match status" value="1"/>
</dbReference>
<dbReference type="OrthoDB" id="6521217at2"/>
<dbReference type="RefSeq" id="WP_126598032.1">
    <property type="nucleotide sequence ID" value="NZ_LR134510.1"/>
</dbReference>
<dbReference type="Pfam" id="PF13280">
    <property type="entry name" value="WYL"/>
    <property type="match status" value="1"/>
</dbReference>
<dbReference type="Gene3D" id="1.10.10.10">
    <property type="entry name" value="Winged helix-like DNA-binding domain superfamily/Winged helix DNA-binding domain"/>
    <property type="match status" value="1"/>
</dbReference>
<reference evidence="4 5" key="1">
    <citation type="submission" date="2018-12" db="EMBL/GenBank/DDBJ databases">
        <authorList>
            <consortium name="Pathogen Informatics"/>
        </authorList>
    </citation>
    <scope>NUCLEOTIDE SEQUENCE [LARGE SCALE GENOMIC DNA]</scope>
    <source>
        <strain evidence="4 5">NCTC12871</strain>
    </source>
</reference>
<accession>A0A448TRV9</accession>
<organism evidence="4 5">
    <name type="scientific">Actinobacillus delphinicola</name>
    <dbReference type="NCBI Taxonomy" id="51161"/>
    <lineage>
        <taxon>Bacteria</taxon>
        <taxon>Pseudomonadati</taxon>
        <taxon>Pseudomonadota</taxon>
        <taxon>Gammaproteobacteria</taxon>
        <taxon>Pasteurellales</taxon>
        <taxon>Pasteurellaceae</taxon>
        <taxon>Actinobacillus</taxon>
    </lineage>
</organism>
<keyword evidence="1" id="KW-0805">Transcription regulation</keyword>
<gene>
    <name evidence="4" type="ORF">NCTC12871_00124</name>
</gene>
<dbReference type="PANTHER" id="PTHR34580:SF1">
    <property type="entry name" value="PROTEIN PAFC"/>
    <property type="match status" value="1"/>
</dbReference>
<name>A0A448TRV9_9PAST</name>
<dbReference type="Proteomes" id="UP000279799">
    <property type="component" value="Chromosome"/>
</dbReference>
<evidence type="ECO:0000313" key="5">
    <source>
        <dbReference type="Proteomes" id="UP000279799"/>
    </source>
</evidence>
<dbReference type="PROSITE" id="PS52050">
    <property type="entry name" value="WYL"/>
    <property type="match status" value="1"/>
</dbReference>
<dbReference type="InterPro" id="IPR036388">
    <property type="entry name" value="WH-like_DNA-bd_sf"/>
</dbReference>
<dbReference type="Pfam" id="PF08220">
    <property type="entry name" value="HTH_DeoR"/>
    <property type="match status" value="1"/>
</dbReference>
<dbReference type="InterPro" id="IPR001034">
    <property type="entry name" value="DeoR_HTH"/>
</dbReference>
<dbReference type="InterPro" id="IPR026881">
    <property type="entry name" value="WYL_dom"/>
</dbReference>
<dbReference type="EMBL" id="LR134510">
    <property type="protein sequence ID" value="VEJ08719.1"/>
    <property type="molecule type" value="Genomic_DNA"/>
</dbReference>
<protein>
    <submittedName>
        <fullName evidence="4">DeoR-like helix-turn-helix domain</fullName>
    </submittedName>
</protein>
<evidence type="ECO:0000256" key="2">
    <source>
        <dbReference type="ARBA" id="ARBA00023163"/>
    </source>
</evidence>
<dbReference type="PANTHER" id="PTHR34580">
    <property type="match status" value="1"/>
</dbReference>
<dbReference type="InterPro" id="IPR051534">
    <property type="entry name" value="CBASS_pafABC_assoc_protein"/>
</dbReference>
<dbReference type="InterPro" id="IPR057727">
    <property type="entry name" value="WCX_dom"/>
</dbReference>
<evidence type="ECO:0000256" key="1">
    <source>
        <dbReference type="ARBA" id="ARBA00023015"/>
    </source>
</evidence>